<organism evidence="1 2">
    <name type="scientific">Caerostris darwini</name>
    <dbReference type="NCBI Taxonomy" id="1538125"/>
    <lineage>
        <taxon>Eukaryota</taxon>
        <taxon>Metazoa</taxon>
        <taxon>Ecdysozoa</taxon>
        <taxon>Arthropoda</taxon>
        <taxon>Chelicerata</taxon>
        <taxon>Arachnida</taxon>
        <taxon>Araneae</taxon>
        <taxon>Araneomorphae</taxon>
        <taxon>Entelegynae</taxon>
        <taxon>Araneoidea</taxon>
        <taxon>Araneidae</taxon>
        <taxon>Caerostris</taxon>
    </lineage>
</organism>
<keyword evidence="2" id="KW-1185">Reference proteome</keyword>
<gene>
    <name evidence="1" type="ORF">CDAR_579451</name>
</gene>
<proteinExistence type="predicted"/>
<evidence type="ECO:0000313" key="2">
    <source>
        <dbReference type="Proteomes" id="UP001054837"/>
    </source>
</evidence>
<name>A0AAV4V2P0_9ARAC</name>
<evidence type="ECO:0000313" key="1">
    <source>
        <dbReference type="EMBL" id="GIY64406.1"/>
    </source>
</evidence>
<accession>A0AAV4V2P0</accession>
<protein>
    <submittedName>
        <fullName evidence="1">Uncharacterized protein</fullName>
    </submittedName>
</protein>
<reference evidence="1 2" key="1">
    <citation type="submission" date="2021-06" db="EMBL/GenBank/DDBJ databases">
        <title>Caerostris darwini draft genome.</title>
        <authorList>
            <person name="Kono N."/>
            <person name="Arakawa K."/>
        </authorList>
    </citation>
    <scope>NUCLEOTIDE SEQUENCE [LARGE SCALE GENOMIC DNA]</scope>
</reference>
<dbReference type="EMBL" id="BPLQ01012314">
    <property type="protein sequence ID" value="GIY64406.1"/>
    <property type="molecule type" value="Genomic_DNA"/>
</dbReference>
<sequence>MASHQVFGCGTSMLSVGWEGGDVSILVLLPHLRFRKDADCSCAYYHKNIKPQTIKFNGLCLSFRKISLNDEYRCTRRQDCLSTHLFLLIRNQPEHEKKEANKFSLFLGSNLAWAVFQFPSVNAGYQMESGNDIVFLSIVSRKQYQISKGETATEYDERKEGLGGPTVLVSAAIGRKIFASN</sequence>
<comment type="caution">
    <text evidence="1">The sequence shown here is derived from an EMBL/GenBank/DDBJ whole genome shotgun (WGS) entry which is preliminary data.</text>
</comment>
<dbReference type="AlphaFoldDB" id="A0AAV4V2P0"/>
<dbReference type="Proteomes" id="UP001054837">
    <property type="component" value="Unassembled WGS sequence"/>
</dbReference>